<dbReference type="Proteomes" id="UP001055879">
    <property type="component" value="Linkage Group LG03"/>
</dbReference>
<accession>A0ACB9DJD0</accession>
<reference evidence="1 2" key="2">
    <citation type="journal article" date="2022" name="Mol. Ecol. Resour.">
        <title>The genomes of chicory, endive, great burdock and yacon provide insights into Asteraceae paleo-polyploidization history and plant inulin production.</title>
        <authorList>
            <person name="Fan W."/>
            <person name="Wang S."/>
            <person name="Wang H."/>
            <person name="Wang A."/>
            <person name="Jiang F."/>
            <person name="Liu H."/>
            <person name="Zhao H."/>
            <person name="Xu D."/>
            <person name="Zhang Y."/>
        </authorList>
    </citation>
    <scope>NUCLEOTIDE SEQUENCE [LARGE SCALE GENOMIC DNA]</scope>
    <source>
        <strain evidence="2">cv. Niubang</strain>
    </source>
</reference>
<keyword evidence="2" id="KW-1185">Reference proteome</keyword>
<evidence type="ECO:0000313" key="2">
    <source>
        <dbReference type="Proteomes" id="UP001055879"/>
    </source>
</evidence>
<gene>
    <name evidence="1" type="ORF">L6452_09198</name>
</gene>
<reference evidence="2" key="1">
    <citation type="journal article" date="2022" name="Mol. Ecol. Resour.">
        <title>The genomes of chicory, endive, great burdock and yacon provide insights into Asteraceae palaeo-polyploidization history and plant inulin production.</title>
        <authorList>
            <person name="Fan W."/>
            <person name="Wang S."/>
            <person name="Wang H."/>
            <person name="Wang A."/>
            <person name="Jiang F."/>
            <person name="Liu H."/>
            <person name="Zhao H."/>
            <person name="Xu D."/>
            <person name="Zhang Y."/>
        </authorList>
    </citation>
    <scope>NUCLEOTIDE SEQUENCE [LARGE SCALE GENOMIC DNA]</scope>
    <source>
        <strain evidence="2">cv. Niubang</strain>
    </source>
</reference>
<dbReference type="EMBL" id="CM042049">
    <property type="protein sequence ID" value="KAI3746759.1"/>
    <property type="molecule type" value="Genomic_DNA"/>
</dbReference>
<organism evidence="1 2">
    <name type="scientific">Arctium lappa</name>
    <name type="common">Greater burdock</name>
    <name type="synonym">Lappa major</name>
    <dbReference type="NCBI Taxonomy" id="4217"/>
    <lineage>
        <taxon>Eukaryota</taxon>
        <taxon>Viridiplantae</taxon>
        <taxon>Streptophyta</taxon>
        <taxon>Embryophyta</taxon>
        <taxon>Tracheophyta</taxon>
        <taxon>Spermatophyta</taxon>
        <taxon>Magnoliopsida</taxon>
        <taxon>eudicotyledons</taxon>
        <taxon>Gunneridae</taxon>
        <taxon>Pentapetalae</taxon>
        <taxon>asterids</taxon>
        <taxon>campanulids</taxon>
        <taxon>Asterales</taxon>
        <taxon>Asteraceae</taxon>
        <taxon>Carduoideae</taxon>
        <taxon>Cardueae</taxon>
        <taxon>Arctiinae</taxon>
        <taxon>Arctium</taxon>
    </lineage>
</organism>
<name>A0ACB9DJD0_ARCLA</name>
<proteinExistence type="predicted"/>
<protein>
    <submittedName>
        <fullName evidence="1">Uncharacterized protein</fullName>
    </submittedName>
</protein>
<sequence>MTDNKSLLSNFKEKCCGRVKFGNYETAPILGYGDLVQGNIIVKRVSYVEGLSHNLFSIGQFCDKDLEVSFKSKRVAVKNDSGRDLLVGKRRSNLYTIDLSKVKIPSDICLLSKASVHEIWIWHRRLAHLNFKYMDRLAKTDSVRGLPTLHFQKDHLCQDYEKGKMKKAPHKPKPEPCTPDILDLLHVDLCGPMKTQSIRKKRYVLVVVDDYSWYTWVKFLKSKDETPDILINLIKTIHTNKQKTVKVVRSDNGTEFKNNTLQAFYEDQGIQQQFSAARTPQQNEVVERRNKTLVEAARSMLAYSGLPLSHWAEAVSTACHTQNRSILHRRFNKTPYELMYSIKPNIKYFKSFGCKCYVLNDRDNLNMFSPKADEGIFLWYSSTSAAYRVFLTSTRKVIESVNVKFDEAADLVSGQSGSEPVLTGNLAYGQVSSEPAIQPSNQDPSSSLLNISDLDFIFENFYDDVPKSNSENASSVNQETVNASTPNSAASISDTDAIQVISELPQDQSESEHVNTESGQEASIQETSVQAELVQEAEQDANIPSTILESDSEVVEVPPPPVETVDVSSSDIDVTEALSQQLEVVQEVIDPLPHTTKWTRSHHIHQIIGDPQASVSTRSKAETSNECLFTCFLSKIEPTKVSEALEDLDGIIAMQEKLNQFDALKVWRLVPRPKGKNIIGTKRILKNKKDKDGIVVRNKDRLMDVKTTFLNGKLKEEVYVSQPEGFVDKEHPDHVYFLDKALYGLKQAPRAWFQMSMMGEINFFLGLQVKQLPDGIFINQSKYVFDILKKFKMDKSSLIGTPMGHGAKIGLDPDGKAVDVKTYRGTIGSLISDYKLIAYSDADFGGNQLDQKRTSGHLQFLGDRLISWASKKQNCVSISTAEAEYVATAIPIYCDSKSAIAISVNPMKNVADIPGNGAKNLVAENRVGPQSGHYVAIVAVQVHTGHYDRYKRVNSKGCLTPSPLRPTGLGAADPNPAIGSDRKLRGVSKVVRYISDTVINVQISSSSGILMASQTNTDPVIQDENVILDDPSDRASHETPMPSIPSVGANLSASRRTPNDVFPTMLYVLPYKPNNYFVDFDRIKINPVIRAILKRHPLAPALTYCADVPDRFRLILELPEPNSRPGRTSYDNFPSELDVLEGIRNLGYLGALNKVSDFDKSNLPPVWYALFSVLNKCLTSKHSGTDNASLHYLRLFHAVVYDLHVDYTYILWTELSESVQDKLTHKKRKFIPFVRYMKLIVRSMLKSNPVIPRRLTWPQVPDTKMTYIQKPKQTFNYSMPIPHELIANYADPFDDSIIQYCIDHDLSLAADQAEPSHDEHVVSFRAEQEVEADVEQEVEEAINAAYEMKICMERVTAGGSEDYGRLRDKDGKSNSTLVSKVPMLKPNEFDMWKIRIRQYILLTDYSMWDIIENGPSEARKIGPDGKRPPPKTDGERKIRQTEMKALSTLLLAIPNEYQHQFCNCTDAQILWNALEKRFTGTKSIKRNQRDVLKQQYENFTFSKNESMTQTFDRFNKLIGELATVGVKMEQDDINRKFLRSLGDEWTMYTVSYRQSDNLEEKELDDLCNDRRVFETEVEAKKKPTGYIHNVVLLSASTDTTANPEAVSSSSGVNSEKGTETVFEAFLSSHSNNSLINDDLEQLHFDDLEEMDIKWQMAMLSMRVKKFIKRTRRNNFSQRREDGAGFDKTKVECYKCHMKGHFARECRSGVPNNNHQQAQNGGYNQNKNSAQALVSQQGMGFDWSDQAEEAIQNQALMAEVSDLSSEKWEKNELETKLFKSKEENDNLKEELAKIKLDVEKFSYASKAMDSLLKAQIHDKMKPGIGYNNTPPSYNNNYIPPISDLLETKEKKDLSEEAFKIDPLDEVVVEDMTEKEISKNRNNAVGKEIPLENNIVTNEGGGKIWVKSKEIEKTKGKANKVHYKQTNVVNPDPCKQCACNKTESLNSGTKRGNQRNWNNQLAQKQGVDLSKIIRPKPCFICGKLNHLAKHCFFNPINQRMIFQRFVQKPVGYRKAGKKHVAKKSVETKGQMKKKVLKESIKIWVPRSTKTVSTATSNSTADRDSATRSNTAATSVSTAEIFNASNTVSTSSKVTTANTVTAADTVTTSNKVSTAKHASAANAVSSSKTSTASSKCVAKPIIVTKYSSNEESKFKNLGNQQLKGKSIWHVDSGCSRHMTGNMSCLQDFKHINGGHVAFGDNLAGGKISGKGNVTKGKMTFEGVYYVDQLKYNLLSVSQ</sequence>
<comment type="caution">
    <text evidence="1">The sequence shown here is derived from an EMBL/GenBank/DDBJ whole genome shotgun (WGS) entry which is preliminary data.</text>
</comment>
<evidence type="ECO:0000313" key="1">
    <source>
        <dbReference type="EMBL" id="KAI3746759.1"/>
    </source>
</evidence>